<feature type="transmembrane region" description="Helical" evidence="1">
    <location>
        <begin position="7"/>
        <end position="26"/>
    </location>
</feature>
<dbReference type="Proteomes" id="UP000473885">
    <property type="component" value="Unassembled WGS sequence"/>
</dbReference>
<gene>
    <name evidence="2" type="ORF">FDF74_01675</name>
</gene>
<accession>A0A6M0R828</accession>
<name>A0A6M0R828_9CLOT</name>
<keyword evidence="3" id="KW-1185">Reference proteome</keyword>
<dbReference type="SUPFAM" id="SSF50952">
    <property type="entry name" value="Soluble quinoprotein glucose dehydrogenase"/>
    <property type="match status" value="1"/>
</dbReference>
<dbReference type="EMBL" id="SXDP01000001">
    <property type="protein sequence ID" value="NEZ45917.1"/>
    <property type="molecule type" value="Genomic_DNA"/>
</dbReference>
<comment type="caution">
    <text evidence="2">The sequence shown here is derived from an EMBL/GenBank/DDBJ whole genome shotgun (WGS) entry which is preliminary data.</text>
</comment>
<keyword evidence="1" id="KW-1133">Transmembrane helix</keyword>
<dbReference type="Gene3D" id="2.120.10.30">
    <property type="entry name" value="TolB, C-terminal domain"/>
    <property type="match status" value="1"/>
</dbReference>
<organism evidence="2 3">
    <name type="scientific">Clostridium niameyense</name>
    <dbReference type="NCBI Taxonomy" id="1622073"/>
    <lineage>
        <taxon>Bacteria</taxon>
        <taxon>Bacillati</taxon>
        <taxon>Bacillota</taxon>
        <taxon>Clostridia</taxon>
        <taxon>Eubacteriales</taxon>
        <taxon>Clostridiaceae</taxon>
        <taxon>Clostridium</taxon>
    </lineage>
</organism>
<evidence type="ECO:0000256" key="1">
    <source>
        <dbReference type="SAM" id="Phobius"/>
    </source>
</evidence>
<evidence type="ECO:0000313" key="2">
    <source>
        <dbReference type="EMBL" id="NEZ45917.1"/>
    </source>
</evidence>
<sequence>MKNIIKSILSIGIIVVISFLVTKSYYKNTEVNILNENINCKLKYKGLKNARDFTMDSRGNYYIAYKNTIQVIENSGKSYDVLKKKDLNISSIEYYKDYLYIASSDKIYSYNLRNKRIKVIVEDIPNLGDYPHSLIKIKNDYLFVTIGSATNSSVVGSDNLWLKKAPFFCDVSPKRLVLSGLNFGDKKTAPFSSYGTRNIRGQVVPEHFPGNSSIVIYNLKTGNTETFAYGIRNFKGIDFNSKGKVIVSIGGMEDRGDRPVKGDTDYIYEISKDRWYGFPDYSGGDPVTSPRFKGKNNKPLSFVLDKHPSTNPPAPLYQHKKINKLGTLAVDKKGAILSKDTIFFYDKCKNSLYSLDLSGVLKEEINFNKGNIKNVKIVGKNLIVLDNNQGYLYIINRRI</sequence>
<evidence type="ECO:0000313" key="3">
    <source>
        <dbReference type="Proteomes" id="UP000473885"/>
    </source>
</evidence>
<keyword evidence="1" id="KW-0812">Transmembrane</keyword>
<dbReference type="RefSeq" id="WP_163248281.1">
    <property type="nucleotide sequence ID" value="NZ_SXDP01000001.1"/>
</dbReference>
<protein>
    <recommendedName>
        <fullName evidence="4">Glucose/Sorbosone dehydrogenase domain-containing protein</fullName>
    </recommendedName>
</protein>
<dbReference type="InterPro" id="IPR011041">
    <property type="entry name" value="Quinoprot_gluc/sorb_DH_b-prop"/>
</dbReference>
<reference evidence="2 3" key="1">
    <citation type="submission" date="2019-04" db="EMBL/GenBank/DDBJ databases">
        <title>Genome sequencing of Clostridium botulinum Groups I-IV and Clostridium butyricum.</title>
        <authorList>
            <person name="Brunt J."/>
            <person name="Van Vliet A.H.M."/>
            <person name="Stringer S.C."/>
            <person name="Carter A.T."/>
            <person name="Peck M.W."/>
        </authorList>
    </citation>
    <scope>NUCLEOTIDE SEQUENCE [LARGE SCALE GENOMIC DNA]</scope>
    <source>
        <strain evidence="2 3">IFR 18/094</strain>
    </source>
</reference>
<keyword evidence="1" id="KW-0472">Membrane</keyword>
<proteinExistence type="predicted"/>
<dbReference type="InterPro" id="IPR011042">
    <property type="entry name" value="6-blade_b-propeller_TolB-like"/>
</dbReference>
<evidence type="ECO:0008006" key="4">
    <source>
        <dbReference type="Google" id="ProtNLM"/>
    </source>
</evidence>
<dbReference type="AlphaFoldDB" id="A0A6M0R828"/>